<gene>
    <name evidence="2" type="ORF">ECRASSUSDP1_LOCUS21231</name>
</gene>
<dbReference type="Proteomes" id="UP001295684">
    <property type="component" value="Unassembled WGS sequence"/>
</dbReference>
<dbReference type="PANTHER" id="PTHR31285">
    <property type="entry name" value="NICOTINAMIDE MONONUCLEOTIDE ADENYLYLTRANSFERASE"/>
    <property type="match status" value="1"/>
</dbReference>
<dbReference type="SUPFAM" id="SSF52374">
    <property type="entry name" value="Nucleotidylyl transferase"/>
    <property type="match status" value="1"/>
</dbReference>
<dbReference type="PANTHER" id="PTHR31285:SF0">
    <property type="entry name" value="NICOTINAMIDE MONONUCLEOTIDE ADENYLYLTRANSFERASE"/>
    <property type="match status" value="1"/>
</dbReference>
<dbReference type="GO" id="GO:0016887">
    <property type="term" value="F:ATP hydrolysis activity"/>
    <property type="evidence" value="ECO:0007669"/>
    <property type="project" value="TreeGrafter"/>
</dbReference>
<protein>
    <recommendedName>
        <fullName evidence="1">Cytidyltransferase-like domain-containing protein</fullName>
    </recommendedName>
</protein>
<keyword evidence="3" id="KW-1185">Reference proteome</keyword>
<evidence type="ECO:0000313" key="3">
    <source>
        <dbReference type="Proteomes" id="UP001295684"/>
    </source>
</evidence>
<comment type="caution">
    <text evidence="2">The sequence shown here is derived from an EMBL/GenBank/DDBJ whole genome shotgun (WGS) entry which is preliminary data.</text>
</comment>
<dbReference type="Gene3D" id="3.40.50.620">
    <property type="entry name" value="HUPs"/>
    <property type="match status" value="1"/>
</dbReference>
<dbReference type="GO" id="GO:0000309">
    <property type="term" value="F:nicotinamide-nucleotide adenylyltransferase activity"/>
    <property type="evidence" value="ECO:0007669"/>
    <property type="project" value="TreeGrafter"/>
</dbReference>
<dbReference type="EMBL" id="CAMPGE010021680">
    <property type="protein sequence ID" value="CAI2379814.1"/>
    <property type="molecule type" value="Genomic_DNA"/>
</dbReference>
<sequence>MENDYNEEDLETLFKKLVDTEEIESILIDGEDNKIIPDAKIDNPLVLCGSFNPLHEGHMKLLDAAYKKFPTRTPCFQLCVINCDKGPINFETFAKRSSQFIKQGKKLLVSKSPLFIHMAKIWPSCMFLLGYDTFTRLLLLKYYDNSEEKLQEALQGFRDYNSQFLVAGRYDCDQDKFLTPDFEQEVEQEDYRDMFFELTEEEFRVDLSSTELRGQGKTL</sequence>
<dbReference type="GO" id="GO:0005634">
    <property type="term" value="C:nucleus"/>
    <property type="evidence" value="ECO:0007669"/>
    <property type="project" value="TreeGrafter"/>
</dbReference>
<name>A0AAD1XVT8_EUPCR</name>
<dbReference type="InterPro" id="IPR014729">
    <property type="entry name" value="Rossmann-like_a/b/a_fold"/>
</dbReference>
<evidence type="ECO:0000259" key="1">
    <source>
        <dbReference type="Pfam" id="PF01467"/>
    </source>
</evidence>
<dbReference type="AlphaFoldDB" id="A0AAD1XVT8"/>
<feature type="domain" description="Cytidyltransferase-like" evidence="1">
    <location>
        <begin position="47"/>
        <end position="88"/>
    </location>
</feature>
<reference evidence="2" key="1">
    <citation type="submission" date="2023-07" db="EMBL/GenBank/DDBJ databases">
        <authorList>
            <consortium name="AG Swart"/>
            <person name="Singh M."/>
            <person name="Singh A."/>
            <person name="Seah K."/>
            <person name="Emmerich C."/>
        </authorList>
    </citation>
    <scope>NUCLEOTIDE SEQUENCE</scope>
    <source>
        <strain evidence="2">DP1</strain>
    </source>
</reference>
<proteinExistence type="predicted"/>
<dbReference type="Pfam" id="PF01467">
    <property type="entry name" value="CTP_transf_like"/>
    <property type="match status" value="1"/>
</dbReference>
<dbReference type="InterPro" id="IPR004821">
    <property type="entry name" value="Cyt_trans-like"/>
</dbReference>
<evidence type="ECO:0000313" key="2">
    <source>
        <dbReference type="EMBL" id="CAI2379814.1"/>
    </source>
</evidence>
<accession>A0AAD1XVT8</accession>
<organism evidence="2 3">
    <name type="scientific">Euplotes crassus</name>
    <dbReference type="NCBI Taxonomy" id="5936"/>
    <lineage>
        <taxon>Eukaryota</taxon>
        <taxon>Sar</taxon>
        <taxon>Alveolata</taxon>
        <taxon>Ciliophora</taxon>
        <taxon>Intramacronucleata</taxon>
        <taxon>Spirotrichea</taxon>
        <taxon>Hypotrichia</taxon>
        <taxon>Euplotida</taxon>
        <taxon>Euplotidae</taxon>
        <taxon>Moneuplotes</taxon>
    </lineage>
</organism>
<dbReference type="GO" id="GO:0005737">
    <property type="term" value="C:cytoplasm"/>
    <property type="evidence" value="ECO:0007669"/>
    <property type="project" value="TreeGrafter"/>
</dbReference>